<feature type="compositionally biased region" description="Gly residues" evidence="1">
    <location>
        <begin position="1"/>
        <end position="10"/>
    </location>
</feature>
<name>C1N1E7_MICPC</name>
<keyword evidence="3" id="KW-1185">Reference proteome</keyword>
<feature type="region of interest" description="Disordered" evidence="1">
    <location>
        <begin position="162"/>
        <end position="201"/>
    </location>
</feature>
<feature type="compositionally biased region" description="Gly residues" evidence="1">
    <location>
        <begin position="25"/>
        <end position="39"/>
    </location>
</feature>
<evidence type="ECO:0000256" key="1">
    <source>
        <dbReference type="SAM" id="MobiDB-lite"/>
    </source>
</evidence>
<evidence type="ECO:0000313" key="2">
    <source>
        <dbReference type="EMBL" id="EEH54180.1"/>
    </source>
</evidence>
<accession>C1N1E7</accession>
<feature type="region of interest" description="Disordered" evidence="1">
    <location>
        <begin position="1"/>
        <end position="106"/>
    </location>
</feature>
<sequence>MPAKTKGGGSMVRSGVTRGMSTGVNAGGGGAGIGRGGGDPTHRSSSDLGGLAPPSRPVAPAAKSGSKRSDAAAANAATATATATAREKTKRAKTSTAAETRGRPRTLAPAKLGNVLMTAETYCALLLRRGFTPLVSGERCPRVEGIAATATAKAKAATATATAATATAATGGGGAKERDGSEVRSIHWSPYDRVGDVDADP</sequence>
<feature type="compositionally biased region" description="Low complexity" evidence="1">
    <location>
        <begin position="71"/>
        <end position="84"/>
    </location>
</feature>
<dbReference type="GeneID" id="9687243"/>
<gene>
    <name evidence="2" type="ORF">MICPUCDRAFT_51373</name>
</gene>
<dbReference type="Proteomes" id="UP000001876">
    <property type="component" value="Unassembled WGS sequence"/>
</dbReference>
<reference evidence="2 3" key="1">
    <citation type="journal article" date="2009" name="Science">
        <title>Green evolution and dynamic adaptations revealed by genomes of the marine picoeukaryotes Micromonas.</title>
        <authorList>
            <person name="Worden A.Z."/>
            <person name="Lee J.H."/>
            <person name="Mock T."/>
            <person name="Rouze P."/>
            <person name="Simmons M.P."/>
            <person name="Aerts A.L."/>
            <person name="Allen A.E."/>
            <person name="Cuvelier M.L."/>
            <person name="Derelle E."/>
            <person name="Everett M.V."/>
            <person name="Foulon E."/>
            <person name="Grimwood J."/>
            <person name="Gundlach H."/>
            <person name="Henrissat B."/>
            <person name="Napoli C."/>
            <person name="McDonald S.M."/>
            <person name="Parker M.S."/>
            <person name="Rombauts S."/>
            <person name="Salamov A."/>
            <person name="Von Dassow P."/>
            <person name="Badger J.H."/>
            <person name="Coutinho P.M."/>
            <person name="Demir E."/>
            <person name="Dubchak I."/>
            <person name="Gentemann C."/>
            <person name="Eikrem W."/>
            <person name="Gready J.E."/>
            <person name="John U."/>
            <person name="Lanier W."/>
            <person name="Lindquist E.A."/>
            <person name="Lucas S."/>
            <person name="Mayer K.F."/>
            <person name="Moreau H."/>
            <person name="Not F."/>
            <person name="Otillar R."/>
            <person name="Panaud O."/>
            <person name="Pangilinan J."/>
            <person name="Paulsen I."/>
            <person name="Piegu B."/>
            <person name="Poliakov A."/>
            <person name="Robbens S."/>
            <person name="Schmutz J."/>
            <person name="Toulza E."/>
            <person name="Wyss T."/>
            <person name="Zelensky A."/>
            <person name="Zhou K."/>
            <person name="Armbrust E.V."/>
            <person name="Bhattacharya D."/>
            <person name="Goodenough U.W."/>
            <person name="Van de Peer Y."/>
            <person name="Grigoriev I.V."/>
        </authorList>
    </citation>
    <scope>NUCLEOTIDE SEQUENCE [LARGE SCALE GENOMIC DNA]</scope>
    <source>
        <strain evidence="2 3">CCMP1545</strain>
    </source>
</reference>
<organism evidence="3">
    <name type="scientific">Micromonas pusilla (strain CCMP1545)</name>
    <name type="common">Picoplanktonic green alga</name>
    <dbReference type="NCBI Taxonomy" id="564608"/>
    <lineage>
        <taxon>Eukaryota</taxon>
        <taxon>Viridiplantae</taxon>
        <taxon>Chlorophyta</taxon>
        <taxon>Mamiellophyceae</taxon>
        <taxon>Mamiellales</taxon>
        <taxon>Mamiellaceae</taxon>
        <taxon>Micromonas</taxon>
    </lineage>
</organism>
<protein>
    <submittedName>
        <fullName evidence="2">Predicted protein</fullName>
    </submittedName>
</protein>
<dbReference type="KEGG" id="mpp:MICPUCDRAFT_51373"/>
<evidence type="ECO:0000313" key="3">
    <source>
        <dbReference type="Proteomes" id="UP000001876"/>
    </source>
</evidence>
<dbReference type="RefSeq" id="XP_003061550.1">
    <property type="nucleotide sequence ID" value="XM_003061504.1"/>
</dbReference>
<dbReference type="AlphaFoldDB" id="C1N1E7"/>
<feature type="compositionally biased region" description="Basic and acidic residues" evidence="1">
    <location>
        <begin position="175"/>
        <end position="185"/>
    </location>
</feature>
<proteinExistence type="predicted"/>
<dbReference type="EMBL" id="GG663744">
    <property type="protein sequence ID" value="EEH54180.1"/>
    <property type="molecule type" value="Genomic_DNA"/>
</dbReference>